<reference evidence="1 8" key="2">
    <citation type="journal article" date="2019" name="Nat. Med.">
        <title>A library of human gut bacterial isolates paired with longitudinal multiomics data enables mechanistic microbiome research.</title>
        <authorList>
            <person name="Poyet M."/>
            <person name="Groussin M."/>
            <person name="Gibbons S.M."/>
            <person name="Avila-Pacheco J."/>
            <person name="Jiang X."/>
            <person name="Kearney S.M."/>
            <person name="Perrotta A.R."/>
            <person name="Berdy B."/>
            <person name="Zhao S."/>
            <person name="Lieberman T.D."/>
            <person name="Swanson P.K."/>
            <person name="Smith M."/>
            <person name="Roesemann S."/>
            <person name="Alexander J.E."/>
            <person name="Rich S.A."/>
            <person name="Livny J."/>
            <person name="Vlamakis H."/>
            <person name="Clish C."/>
            <person name="Bullock K."/>
            <person name="Deik A."/>
            <person name="Scott J."/>
            <person name="Pierce K.A."/>
            <person name="Xavier R.J."/>
            <person name="Alm E.J."/>
        </authorList>
    </citation>
    <scope>NUCLEOTIDE SEQUENCE [LARGE SCALE GENOMIC DNA]</scope>
    <source>
        <strain evidence="1 8">BIOML-A136</strain>
    </source>
</reference>
<dbReference type="Proteomes" id="UP000261186">
    <property type="component" value="Unassembled WGS sequence"/>
</dbReference>
<sequence length="130" mass="14438">MDLRTIFKNRLGQNPALSIMGHGKNSFGSSSTCVSRISNPAYRLLASDLDWLVGAGVTIAAYNVDEPCTPLEICKKRNLFKLFYNDVSLLTESPLRKTQTALDVLGLRTPARRGRITYLPIYMAGPFLNE</sequence>
<evidence type="ECO:0000313" key="7">
    <source>
        <dbReference type="Proteomes" id="UP000265775"/>
    </source>
</evidence>
<reference evidence="5 6" key="1">
    <citation type="submission" date="2018-08" db="EMBL/GenBank/DDBJ databases">
        <title>A genome reference for cultivated species of the human gut microbiota.</title>
        <authorList>
            <person name="Zou Y."/>
            <person name="Xue W."/>
            <person name="Luo G."/>
        </authorList>
    </citation>
    <scope>NUCLEOTIDE SEQUENCE [LARGE SCALE GENOMIC DNA]</scope>
    <source>
        <strain evidence="4 7">AF11-12</strain>
        <strain evidence="3 6">TF06-45A</strain>
        <strain evidence="2 5">TF08-4AC</strain>
    </source>
</reference>
<dbReference type="Proteomes" id="UP000261288">
    <property type="component" value="Unassembled WGS sequence"/>
</dbReference>
<dbReference type="EMBL" id="QSAR01000006">
    <property type="protein sequence ID" value="RGW64283.1"/>
    <property type="molecule type" value="Genomic_DNA"/>
</dbReference>
<dbReference type="EMBL" id="QSRH01000007">
    <property type="protein sequence ID" value="RGL02687.1"/>
    <property type="molecule type" value="Genomic_DNA"/>
</dbReference>
<evidence type="ECO:0000313" key="1">
    <source>
        <dbReference type="EMBL" id="KAB7202770.1"/>
    </source>
</evidence>
<protein>
    <submittedName>
        <fullName evidence="1">Uncharacterized protein</fullName>
    </submittedName>
</protein>
<dbReference type="Proteomes" id="UP000476628">
    <property type="component" value="Unassembled WGS sequence"/>
</dbReference>
<gene>
    <name evidence="4" type="ORF">DWV59_06610</name>
    <name evidence="3" type="ORF">DXC63_07315</name>
    <name evidence="2" type="ORF">DXC85_08375</name>
    <name evidence="1" type="ORF">GBC45_07880</name>
</gene>
<evidence type="ECO:0000313" key="6">
    <source>
        <dbReference type="Proteomes" id="UP000261288"/>
    </source>
</evidence>
<dbReference type="AlphaFoldDB" id="A0A133L6Q7"/>
<comment type="caution">
    <text evidence="1">The sequence shown here is derived from an EMBL/GenBank/DDBJ whole genome shotgun (WGS) entry which is preliminary data.</text>
</comment>
<organism evidence="1 8">
    <name type="scientific">Bifidobacterium longum</name>
    <dbReference type="NCBI Taxonomy" id="216816"/>
    <lineage>
        <taxon>Bacteria</taxon>
        <taxon>Bacillati</taxon>
        <taxon>Actinomycetota</taxon>
        <taxon>Actinomycetes</taxon>
        <taxon>Bifidobacteriales</taxon>
        <taxon>Bifidobacteriaceae</taxon>
        <taxon>Bifidobacterium</taxon>
    </lineage>
</organism>
<proteinExistence type="predicted"/>
<evidence type="ECO:0000313" key="5">
    <source>
        <dbReference type="Proteomes" id="UP000261186"/>
    </source>
</evidence>
<evidence type="ECO:0000313" key="2">
    <source>
        <dbReference type="EMBL" id="RGL02687.1"/>
    </source>
</evidence>
<dbReference type="EMBL" id="WDUB01000012">
    <property type="protein sequence ID" value="KAB7202770.1"/>
    <property type="molecule type" value="Genomic_DNA"/>
</dbReference>
<accession>A0A133L6Q7</accession>
<evidence type="ECO:0000313" key="3">
    <source>
        <dbReference type="EMBL" id="RGL48458.1"/>
    </source>
</evidence>
<name>A0A133L6Q7_BIFLN</name>
<evidence type="ECO:0000313" key="4">
    <source>
        <dbReference type="EMBL" id="RGW64283.1"/>
    </source>
</evidence>
<dbReference type="Proteomes" id="UP000265775">
    <property type="component" value="Unassembled WGS sequence"/>
</dbReference>
<dbReference type="EMBL" id="QSRZ01000007">
    <property type="protein sequence ID" value="RGL48458.1"/>
    <property type="molecule type" value="Genomic_DNA"/>
</dbReference>
<evidence type="ECO:0000313" key="8">
    <source>
        <dbReference type="Proteomes" id="UP000476628"/>
    </source>
</evidence>